<accession>Q0U662</accession>
<reference evidence="3" key="1">
    <citation type="journal article" date="2007" name="Plant Cell">
        <title>Dothideomycete-plant interactions illuminated by genome sequencing and EST analysis of the wheat pathogen Stagonospora nodorum.</title>
        <authorList>
            <person name="Hane J.K."/>
            <person name="Lowe R.G."/>
            <person name="Solomon P.S."/>
            <person name="Tan K.C."/>
            <person name="Schoch C.L."/>
            <person name="Spatafora J.W."/>
            <person name="Crous P.W."/>
            <person name="Kodira C."/>
            <person name="Birren B.W."/>
            <person name="Galagan J.E."/>
            <person name="Torriani S.F."/>
            <person name="McDonald B.A."/>
            <person name="Oliver R.P."/>
        </authorList>
    </citation>
    <scope>NUCLEOTIDE SEQUENCE [LARGE SCALE GENOMIC DNA]</scope>
    <source>
        <strain evidence="3">SN15 / ATCC MYA-4574 / FGSC 10173</strain>
    </source>
</reference>
<dbReference type="InParanoid" id="Q0U662"/>
<dbReference type="AlphaFoldDB" id="Q0U662"/>
<feature type="compositionally biased region" description="Low complexity" evidence="1">
    <location>
        <begin position="102"/>
        <end position="112"/>
    </location>
</feature>
<sequence>MPISLPRPRLPSLGSRRPLQRSVTPDSSSIRPHPAYATKSLPFSFGSKPRTYKPKRCPLSLSSSPRSTSTSFSATGVPSSNPETTHDETQLLDLVAPVRTCSESTKSSSRSSAPRATTIVIEPSHSLRAMQSVGSDTSPTGSNCTWRSSDRYLNHSQLSIVDPEVYKPTGSPAWLVEELNTRLPPMRKPSLQPIYGPSAEDLADLIEREREWDKEQQRPKPWRPLRRFASLKKELAGGIKQTISLGKKKGFEPRVQPVRTLSEKQVERPRGVMRSNTIGAAYVRRWSIQRQKNSEEGRET</sequence>
<dbReference type="KEGG" id="pno:SNOG_12752"/>
<feature type="region of interest" description="Disordered" evidence="1">
    <location>
        <begin position="1"/>
        <end position="148"/>
    </location>
</feature>
<dbReference type="HOGENOM" id="CLU_927837_0_0_1"/>
<dbReference type="VEuPathDB" id="FungiDB:JI435_127520"/>
<dbReference type="EMBL" id="CH445347">
    <property type="protein sequence ID" value="EAT80050.1"/>
    <property type="molecule type" value="Genomic_DNA"/>
</dbReference>
<feature type="compositionally biased region" description="Polar residues" evidence="1">
    <location>
        <begin position="132"/>
        <end position="147"/>
    </location>
</feature>
<dbReference type="RefSeq" id="XP_001802972.1">
    <property type="nucleotide sequence ID" value="XM_001802920.1"/>
</dbReference>
<organism evidence="2 3">
    <name type="scientific">Phaeosphaeria nodorum (strain SN15 / ATCC MYA-4574 / FGSC 10173)</name>
    <name type="common">Glume blotch fungus</name>
    <name type="synonym">Parastagonospora nodorum</name>
    <dbReference type="NCBI Taxonomy" id="321614"/>
    <lineage>
        <taxon>Eukaryota</taxon>
        <taxon>Fungi</taxon>
        <taxon>Dikarya</taxon>
        <taxon>Ascomycota</taxon>
        <taxon>Pezizomycotina</taxon>
        <taxon>Dothideomycetes</taxon>
        <taxon>Pleosporomycetidae</taxon>
        <taxon>Pleosporales</taxon>
        <taxon>Pleosporineae</taxon>
        <taxon>Phaeosphaeriaceae</taxon>
        <taxon>Parastagonospora</taxon>
    </lineage>
</organism>
<evidence type="ECO:0000313" key="2">
    <source>
        <dbReference type="EMBL" id="EAT80050.1"/>
    </source>
</evidence>
<gene>
    <name evidence="2" type="ORF">SNOG_12752</name>
</gene>
<feature type="compositionally biased region" description="Low complexity" evidence="1">
    <location>
        <begin position="58"/>
        <end position="73"/>
    </location>
</feature>
<protein>
    <submittedName>
        <fullName evidence="2">Uncharacterized protein</fullName>
    </submittedName>
</protein>
<feature type="compositionally biased region" description="Low complexity" evidence="1">
    <location>
        <begin position="1"/>
        <end position="22"/>
    </location>
</feature>
<dbReference type="Proteomes" id="UP000001055">
    <property type="component" value="Unassembled WGS sequence"/>
</dbReference>
<dbReference type="GeneID" id="5979883"/>
<proteinExistence type="predicted"/>
<feature type="compositionally biased region" description="Polar residues" evidence="1">
    <location>
        <begin position="74"/>
        <end position="83"/>
    </location>
</feature>
<evidence type="ECO:0000256" key="1">
    <source>
        <dbReference type="SAM" id="MobiDB-lite"/>
    </source>
</evidence>
<evidence type="ECO:0000313" key="3">
    <source>
        <dbReference type="Proteomes" id="UP000001055"/>
    </source>
</evidence>
<name>Q0U662_PHANO</name>